<protein>
    <submittedName>
        <fullName evidence="1">Uncharacterized protein</fullName>
    </submittedName>
</protein>
<organism evidence="1 2">
    <name type="scientific">Euplotes crassus</name>
    <dbReference type="NCBI Taxonomy" id="5936"/>
    <lineage>
        <taxon>Eukaryota</taxon>
        <taxon>Sar</taxon>
        <taxon>Alveolata</taxon>
        <taxon>Ciliophora</taxon>
        <taxon>Intramacronucleata</taxon>
        <taxon>Spirotrichea</taxon>
        <taxon>Hypotrichia</taxon>
        <taxon>Euplotida</taxon>
        <taxon>Euplotidae</taxon>
        <taxon>Moneuplotes</taxon>
    </lineage>
</organism>
<dbReference type="AlphaFoldDB" id="A0AAD1UEP7"/>
<name>A0AAD1UEP7_EUPCR</name>
<dbReference type="Proteomes" id="UP001295684">
    <property type="component" value="Unassembled WGS sequence"/>
</dbReference>
<gene>
    <name evidence="1" type="ORF">ECRASSUSDP1_LOCUS9202</name>
</gene>
<sequence length="65" mass="7385">MKSICTGLKSFESSNIAICAQRMGSSHNGFQIRSQNLTKKQFSHSKKQIICINSNNFVRVFFTQI</sequence>
<evidence type="ECO:0000313" key="2">
    <source>
        <dbReference type="Proteomes" id="UP001295684"/>
    </source>
</evidence>
<accession>A0AAD1UEP7</accession>
<reference evidence="1" key="1">
    <citation type="submission" date="2023-07" db="EMBL/GenBank/DDBJ databases">
        <authorList>
            <consortium name="AG Swart"/>
            <person name="Singh M."/>
            <person name="Singh A."/>
            <person name="Seah K."/>
            <person name="Emmerich C."/>
        </authorList>
    </citation>
    <scope>NUCLEOTIDE SEQUENCE</scope>
    <source>
        <strain evidence="1">DP1</strain>
    </source>
</reference>
<keyword evidence="2" id="KW-1185">Reference proteome</keyword>
<evidence type="ECO:0000313" key="1">
    <source>
        <dbReference type="EMBL" id="CAI2367913.1"/>
    </source>
</evidence>
<comment type="caution">
    <text evidence="1">The sequence shown here is derived from an EMBL/GenBank/DDBJ whole genome shotgun (WGS) entry which is preliminary data.</text>
</comment>
<dbReference type="EMBL" id="CAMPGE010009038">
    <property type="protein sequence ID" value="CAI2367913.1"/>
    <property type="molecule type" value="Genomic_DNA"/>
</dbReference>
<proteinExistence type="predicted"/>